<name>A0A841IXF7_9SPHN</name>
<dbReference type="RefSeq" id="WP_184077507.1">
    <property type="nucleotide sequence ID" value="NZ_JACIJP010000001.1"/>
</dbReference>
<dbReference type="GO" id="GO:0044594">
    <property type="term" value="F:17-beta-hydroxysteroid dehydrogenase (NAD+) activity"/>
    <property type="evidence" value="ECO:0007669"/>
    <property type="project" value="TreeGrafter"/>
</dbReference>
<feature type="domain" description="MaoC-like" evidence="2">
    <location>
        <begin position="164"/>
        <end position="264"/>
    </location>
</feature>
<dbReference type="CDD" id="cd03448">
    <property type="entry name" value="HDE_HSD"/>
    <property type="match status" value="1"/>
</dbReference>
<sequence length="285" mass="30918">MPIDPDKLLSFQIPEIRQRLSARDAAFYALSIGVGYDPLDKRQLQYVCPDVPGFQIFPSYALVVAHPGFWLGHPDSGVDPRGVLHANQALRIIAPLPIGQTVVSRSRVTRLVDKGAGKAALLDTQTVIEDERGNPLAQLDRTTFLRGGGGFGGENPPSPAPEALPEGPPDRSISLPTRPEQALYYRMNGDDNPLHSDPEIAAKAGFERPILHGLCTAGVVCHAVLKAGANYEGARFSALSLRFAGYVLPGETLVTEFWNNGRFRARVQERDTLVVDDGRAEFVSA</sequence>
<proteinExistence type="predicted"/>
<accession>A0A841IXF7</accession>
<comment type="caution">
    <text evidence="4">The sequence shown here is derived from an EMBL/GenBank/DDBJ whole genome shotgun (WGS) entry which is preliminary data.</text>
</comment>
<evidence type="ECO:0000259" key="3">
    <source>
        <dbReference type="Pfam" id="PF22622"/>
    </source>
</evidence>
<organism evidence="4 5">
    <name type="scientific">Sphingobium subterraneum</name>
    <dbReference type="NCBI Taxonomy" id="627688"/>
    <lineage>
        <taxon>Bacteria</taxon>
        <taxon>Pseudomonadati</taxon>
        <taxon>Pseudomonadota</taxon>
        <taxon>Alphaproteobacteria</taxon>
        <taxon>Sphingomonadales</taxon>
        <taxon>Sphingomonadaceae</taxon>
        <taxon>Sphingobium</taxon>
    </lineage>
</organism>
<dbReference type="Gene3D" id="3.10.129.10">
    <property type="entry name" value="Hotdog Thioesterase"/>
    <property type="match status" value="1"/>
</dbReference>
<dbReference type="SUPFAM" id="SSF54637">
    <property type="entry name" value="Thioesterase/thiol ester dehydrase-isomerase"/>
    <property type="match status" value="2"/>
</dbReference>
<feature type="domain" description="Peroxisomal multifunctional enzyme type 2-like N-terminal" evidence="3">
    <location>
        <begin position="21"/>
        <end position="147"/>
    </location>
</feature>
<dbReference type="GO" id="GO:0003857">
    <property type="term" value="F:(3S)-3-hydroxyacyl-CoA dehydrogenase (NAD+) activity"/>
    <property type="evidence" value="ECO:0007669"/>
    <property type="project" value="TreeGrafter"/>
</dbReference>
<dbReference type="Pfam" id="PF01575">
    <property type="entry name" value="MaoC_dehydratas"/>
    <property type="match status" value="1"/>
</dbReference>
<dbReference type="PANTHER" id="PTHR13078:SF56">
    <property type="entry name" value="PEROXISOMAL MULTIFUNCTIONAL ENZYME TYPE 2"/>
    <property type="match status" value="1"/>
</dbReference>
<dbReference type="GO" id="GO:0006635">
    <property type="term" value="P:fatty acid beta-oxidation"/>
    <property type="evidence" value="ECO:0007669"/>
    <property type="project" value="TreeGrafter"/>
</dbReference>
<dbReference type="EMBL" id="JACIJP010000001">
    <property type="protein sequence ID" value="MBB6122970.1"/>
    <property type="molecule type" value="Genomic_DNA"/>
</dbReference>
<evidence type="ECO:0000259" key="2">
    <source>
        <dbReference type="Pfam" id="PF01575"/>
    </source>
</evidence>
<evidence type="ECO:0000256" key="1">
    <source>
        <dbReference type="SAM" id="MobiDB-lite"/>
    </source>
</evidence>
<gene>
    <name evidence="4" type="ORF">FHS92_000677</name>
</gene>
<dbReference type="InterPro" id="IPR029069">
    <property type="entry name" value="HotDog_dom_sf"/>
</dbReference>
<evidence type="ECO:0000313" key="4">
    <source>
        <dbReference type="EMBL" id="MBB6122970.1"/>
    </source>
</evidence>
<protein>
    <submittedName>
        <fullName evidence="4">Acyl dehydratase</fullName>
    </submittedName>
</protein>
<dbReference type="PANTHER" id="PTHR13078">
    <property type="entry name" value="PEROXISOMAL MULTIFUNCTIONAL ENZYME TYPE 2-RELATED"/>
    <property type="match status" value="1"/>
</dbReference>
<dbReference type="InterPro" id="IPR054357">
    <property type="entry name" value="MFE-2_N"/>
</dbReference>
<dbReference type="InterPro" id="IPR002539">
    <property type="entry name" value="MaoC-like_dom"/>
</dbReference>
<dbReference type="Proteomes" id="UP000552700">
    <property type="component" value="Unassembled WGS sequence"/>
</dbReference>
<dbReference type="Pfam" id="PF22622">
    <property type="entry name" value="MFE-2_hydrat-2_N"/>
    <property type="match status" value="1"/>
</dbReference>
<dbReference type="GO" id="GO:0004300">
    <property type="term" value="F:enoyl-CoA hydratase activity"/>
    <property type="evidence" value="ECO:0007669"/>
    <property type="project" value="TreeGrafter"/>
</dbReference>
<evidence type="ECO:0000313" key="5">
    <source>
        <dbReference type="Proteomes" id="UP000552700"/>
    </source>
</evidence>
<dbReference type="AlphaFoldDB" id="A0A841IXF7"/>
<keyword evidence="5" id="KW-1185">Reference proteome</keyword>
<reference evidence="4 5" key="1">
    <citation type="submission" date="2020-08" db="EMBL/GenBank/DDBJ databases">
        <title>Genomic Encyclopedia of Type Strains, Phase IV (KMG-IV): sequencing the most valuable type-strain genomes for metagenomic binning, comparative biology and taxonomic classification.</title>
        <authorList>
            <person name="Goeker M."/>
        </authorList>
    </citation>
    <scope>NUCLEOTIDE SEQUENCE [LARGE SCALE GENOMIC DNA]</scope>
    <source>
        <strain evidence="4 5">DSM 102255</strain>
    </source>
</reference>
<feature type="region of interest" description="Disordered" evidence="1">
    <location>
        <begin position="145"/>
        <end position="176"/>
    </location>
</feature>